<dbReference type="GO" id="GO:0006635">
    <property type="term" value="P:fatty acid beta-oxidation"/>
    <property type="evidence" value="ECO:0007669"/>
    <property type="project" value="TreeGrafter"/>
</dbReference>
<dbReference type="SUPFAM" id="SSF54637">
    <property type="entry name" value="Thioesterase/thiol ester dehydrase-isomerase"/>
    <property type="match status" value="2"/>
</dbReference>
<dbReference type="InterPro" id="IPR029069">
    <property type="entry name" value="HotDog_dom_sf"/>
</dbReference>
<dbReference type="OrthoDB" id="60204at2759"/>
<dbReference type="EMBL" id="KN837151">
    <property type="protein sequence ID" value="KIJ39580.1"/>
    <property type="molecule type" value="Genomic_DNA"/>
</dbReference>
<protein>
    <recommendedName>
        <fullName evidence="5">MaoC-like domain-containing protein</fullName>
    </recommendedName>
</protein>
<dbReference type="GO" id="GO:0004300">
    <property type="term" value="F:enoyl-CoA hydratase activity"/>
    <property type="evidence" value="ECO:0007669"/>
    <property type="project" value="TreeGrafter"/>
</dbReference>
<gene>
    <name evidence="3" type="ORF">M422DRAFT_257639</name>
</gene>
<evidence type="ECO:0000313" key="4">
    <source>
        <dbReference type="Proteomes" id="UP000054279"/>
    </source>
</evidence>
<dbReference type="HOGENOM" id="CLU_040078_3_0_1"/>
<proteinExistence type="predicted"/>
<keyword evidence="4" id="KW-1185">Reference proteome</keyword>
<accession>A0A0C9VNF1</accession>
<feature type="domain" description="MaoC-like" evidence="1">
    <location>
        <begin position="108"/>
        <end position="215"/>
    </location>
</feature>
<name>A0A0C9VNF1_SPHS4</name>
<dbReference type="GO" id="GO:0005777">
    <property type="term" value="C:peroxisome"/>
    <property type="evidence" value="ECO:0007669"/>
    <property type="project" value="TreeGrafter"/>
</dbReference>
<dbReference type="PANTHER" id="PTHR13078:SF57">
    <property type="entry name" value="DEHYDRATASE, PUTATIVE (AFU_ORTHOLOGUE AFUA_5G00640)-RELATED"/>
    <property type="match status" value="1"/>
</dbReference>
<evidence type="ECO:0000259" key="1">
    <source>
        <dbReference type="Pfam" id="PF01575"/>
    </source>
</evidence>
<dbReference type="GO" id="GO:0003857">
    <property type="term" value="F:(3S)-3-hydroxyacyl-CoA dehydrogenase (NAD+) activity"/>
    <property type="evidence" value="ECO:0007669"/>
    <property type="project" value="TreeGrafter"/>
</dbReference>
<dbReference type="InterPro" id="IPR054357">
    <property type="entry name" value="MFE-2_N"/>
</dbReference>
<dbReference type="GO" id="GO:0044594">
    <property type="term" value="F:17-beta-hydroxysteroid dehydrogenase (NAD+) activity"/>
    <property type="evidence" value="ECO:0007669"/>
    <property type="project" value="TreeGrafter"/>
</dbReference>
<feature type="domain" description="Peroxisomal multifunctional enzyme type 2-like N-terminal" evidence="2">
    <location>
        <begin position="10"/>
        <end position="84"/>
    </location>
</feature>
<dbReference type="PANTHER" id="PTHR13078">
    <property type="entry name" value="PEROXISOMAL MULTIFUNCTIONAL ENZYME TYPE 2-RELATED"/>
    <property type="match status" value="1"/>
</dbReference>
<sequence>MVGGRGSRVEGLPKFNPDRVVHGSQFIEIIKPLPVVSTPGFKLKRKLVGVHENKSGIIVDQETILVDGNDQPYARMYSSSFNVGAKGYGKPFSKAIAGAPSAKPVPKDQKPQYVFKQGISEEQAIIYRLSGDYNPLHIEPAIGISAGFGGPILHGLATFGFVARCILAAVSANDADALKGFGCRFTSPVKLGDQIETYVWEVGPGPTGTTELTFVTKNLTSGKQSLGNGIAYVKKSEKTKL</sequence>
<dbReference type="AlphaFoldDB" id="A0A0C9VNF1"/>
<evidence type="ECO:0000259" key="2">
    <source>
        <dbReference type="Pfam" id="PF22622"/>
    </source>
</evidence>
<evidence type="ECO:0000313" key="3">
    <source>
        <dbReference type="EMBL" id="KIJ39580.1"/>
    </source>
</evidence>
<dbReference type="Proteomes" id="UP000054279">
    <property type="component" value="Unassembled WGS sequence"/>
</dbReference>
<dbReference type="Gene3D" id="3.10.129.10">
    <property type="entry name" value="Hotdog Thioesterase"/>
    <property type="match status" value="1"/>
</dbReference>
<organism evidence="3 4">
    <name type="scientific">Sphaerobolus stellatus (strain SS14)</name>
    <dbReference type="NCBI Taxonomy" id="990650"/>
    <lineage>
        <taxon>Eukaryota</taxon>
        <taxon>Fungi</taxon>
        <taxon>Dikarya</taxon>
        <taxon>Basidiomycota</taxon>
        <taxon>Agaricomycotina</taxon>
        <taxon>Agaricomycetes</taxon>
        <taxon>Phallomycetidae</taxon>
        <taxon>Geastrales</taxon>
        <taxon>Sphaerobolaceae</taxon>
        <taxon>Sphaerobolus</taxon>
    </lineage>
</organism>
<evidence type="ECO:0008006" key="5">
    <source>
        <dbReference type="Google" id="ProtNLM"/>
    </source>
</evidence>
<dbReference type="Pfam" id="PF01575">
    <property type="entry name" value="MaoC_dehydratas"/>
    <property type="match status" value="1"/>
</dbReference>
<dbReference type="Pfam" id="PF22622">
    <property type="entry name" value="MFE-2_hydrat-2_N"/>
    <property type="match status" value="1"/>
</dbReference>
<reference evidence="3 4" key="1">
    <citation type="submission" date="2014-06" db="EMBL/GenBank/DDBJ databases">
        <title>Evolutionary Origins and Diversification of the Mycorrhizal Mutualists.</title>
        <authorList>
            <consortium name="DOE Joint Genome Institute"/>
            <consortium name="Mycorrhizal Genomics Consortium"/>
            <person name="Kohler A."/>
            <person name="Kuo A."/>
            <person name="Nagy L.G."/>
            <person name="Floudas D."/>
            <person name="Copeland A."/>
            <person name="Barry K.W."/>
            <person name="Cichocki N."/>
            <person name="Veneault-Fourrey C."/>
            <person name="LaButti K."/>
            <person name="Lindquist E.A."/>
            <person name="Lipzen A."/>
            <person name="Lundell T."/>
            <person name="Morin E."/>
            <person name="Murat C."/>
            <person name="Riley R."/>
            <person name="Ohm R."/>
            <person name="Sun H."/>
            <person name="Tunlid A."/>
            <person name="Henrissat B."/>
            <person name="Grigoriev I.V."/>
            <person name="Hibbett D.S."/>
            <person name="Martin F."/>
        </authorList>
    </citation>
    <scope>NUCLEOTIDE SEQUENCE [LARGE SCALE GENOMIC DNA]</scope>
    <source>
        <strain evidence="3 4">SS14</strain>
    </source>
</reference>
<dbReference type="InterPro" id="IPR002539">
    <property type="entry name" value="MaoC-like_dom"/>
</dbReference>